<feature type="non-terminal residue" evidence="1">
    <location>
        <position position="32"/>
    </location>
</feature>
<reference evidence="1" key="1">
    <citation type="submission" date="2018-05" db="EMBL/GenBank/DDBJ databases">
        <authorList>
            <person name="Lanie J.A."/>
            <person name="Ng W.-L."/>
            <person name="Kazmierczak K.M."/>
            <person name="Andrzejewski T.M."/>
            <person name="Davidsen T.M."/>
            <person name="Wayne K.J."/>
            <person name="Tettelin H."/>
            <person name="Glass J.I."/>
            <person name="Rusch D."/>
            <person name="Podicherti R."/>
            <person name="Tsui H.-C.T."/>
            <person name="Winkler M.E."/>
        </authorList>
    </citation>
    <scope>NUCLEOTIDE SEQUENCE</scope>
</reference>
<name>A0A382JQ01_9ZZZZ</name>
<organism evidence="1">
    <name type="scientific">marine metagenome</name>
    <dbReference type="NCBI Taxonomy" id="408172"/>
    <lineage>
        <taxon>unclassified sequences</taxon>
        <taxon>metagenomes</taxon>
        <taxon>ecological metagenomes</taxon>
    </lineage>
</organism>
<proteinExistence type="predicted"/>
<protein>
    <submittedName>
        <fullName evidence="1">Uncharacterized protein</fullName>
    </submittedName>
</protein>
<sequence>MQSTIIKTAIISDNMVIQSGTTVRIWGCGSMS</sequence>
<gene>
    <name evidence="1" type="ORF">METZ01_LOCUS266609</name>
</gene>
<evidence type="ECO:0000313" key="1">
    <source>
        <dbReference type="EMBL" id="SVC13755.1"/>
    </source>
</evidence>
<dbReference type="AlphaFoldDB" id="A0A382JQ01"/>
<dbReference type="EMBL" id="UINC01075506">
    <property type="protein sequence ID" value="SVC13755.1"/>
    <property type="molecule type" value="Genomic_DNA"/>
</dbReference>
<accession>A0A382JQ01</accession>